<dbReference type="SUPFAM" id="SSF102860">
    <property type="entry name" value="mRNA decapping enzyme DcpS N-terminal domain"/>
    <property type="match status" value="1"/>
</dbReference>
<keyword evidence="10 15" id="KW-0378">Hydrolase</keyword>
<proteinExistence type="inferred from homology"/>
<organism evidence="18 19">
    <name type="scientific">Trichoplax adhaerens</name>
    <name type="common">Trichoplax reptans</name>
    <dbReference type="NCBI Taxonomy" id="10228"/>
    <lineage>
        <taxon>Eukaryota</taxon>
        <taxon>Metazoa</taxon>
        <taxon>Placozoa</taxon>
        <taxon>Uniplacotomia</taxon>
        <taxon>Trichoplacea</taxon>
        <taxon>Trichoplacidae</taxon>
        <taxon>Trichoplax</taxon>
    </lineage>
</organism>
<evidence type="ECO:0000313" key="18">
    <source>
        <dbReference type="EMBL" id="EDV29254.1"/>
    </source>
</evidence>
<dbReference type="GO" id="GO:0000340">
    <property type="term" value="F:RNA 7-methylguanosine cap binding"/>
    <property type="evidence" value="ECO:0000318"/>
    <property type="project" value="GO_Central"/>
</dbReference>
<keyword evidence="7" id="KW-0963">Cytoplasm</keyword>
<feature type="binding site" evidence="17">
    <location>
        <position position="142"/>
    </location>
    <ligand>
        <name>substrate</name>
    </ligand>
</feature>
<evidence type="ECO:0000256" key="13">
    <source>
        <dbReference type="ARBA" id="ARBA00023242"/>
    </source>
</evidence>
<comment type="subcellular location">
    <subcellularLocation>
        <location evidence="2">Cytoplasm</location>
    </subcellularLocation>
    <subcellularLocation>
        <location evidence="1 15">Nucleus</location>
    </subcellularLocation>
</comment>
<dbReference type="GO" id="GO:0000932">
    <property type="term" value="C:P-body"/>
    <property type="evidence" value="ECO:0000318"/>
    <property type="project" value="GO_Central"/>
</dbReference>
<evidence type="ECO:0000256" key="9">
    <source>
        <dbReference type="ARBA" id="ARBA00022664"/>
    </source>
</evidence>
<dbReference type="Proteomes" id="UP000009022">
    <property type="component" value="Unassembled WGS sequence"/>
</dbReference>
<dbReference type="InterPro" id="IPR036265">
    <property type="entry name" value="HIT-like_sf"/>
</dbReference>
<keyword evidence="11" id="KW-0007">Acetylation</keyword>
<dbReference type="HOGENOM" id="CLU_041045_1_0_1"/>
<evidence type="ECO:0000256" key="4">
    <source>
        <dbReference type="ARBA" id="ARBA00011140"/>
    </source>
</evidence>
<dbReference type="PANTHER" id="PTHR12978:SF0">
    <property type="entry name" value="M7GPPPX DIPHOSPHATASE"/>
    <property type="match status" value="1"/>
</dbReference>
<comment type="similarity">
    <text evidence="3 15">Belongs to the HIT family.</text>
</comment>
<dbReference type="EC" id="3.6.1.59" evidence="5 15"/>
<evidence type="ECO:0000256" key="3">
    <source>
        <dbReference type="ARBA" id="ARBA00010208"/>
    </source>
</evidence>
<accession>B3RIU5</accession>
<dbReference type="Gene3D" id="3.30.428.10">
    <property type="entry name" value="HIT-like"/>
    <property type="match status" value="1"/>
</dbReference>
<feature type="active site" description="Nucleophile" evidence="16">
    <location>
        <position position="234"/>
    </location>
</feature>
<dbReference type="Gene3D" id="3.30.200.40">
    <property type="entry name" value="Scavenger mRNA decapping enzyme, N-terminal domain"/>
    <property type="match status" value="1"/>
</dbReference>
<dbReference type="FunFam" id="3.30.428.10:FF:000006">
    <property type="entry name" value="m7GpppX diphosphatase"/>
    <property type="match status" value="1"/>
</dbReference>
<keyword evidence="9 15" id="KW-0507">mRNA processing</keyword>
<evidence type="ECO:0000256" key="11">
    <source>
        <dbReference type="ARBA" id="ARBA00022990"/>
    </source>
</evidence>
<comment type="function">
    <text evidence="15">Decapping scavenger enzyme that catalyzes the cleavage of a residual cap structure following the degradation of mRNAs by the 3'-&gt;5' exosome-mediated mRNA decay pathway.</text>
</comment>
<dbReference type="InterPro" id="IPR011145">
    <property type="entry name" value="Scavenger_mRNA_decap_enz_N"/>
</dbReference>
<comment type="catalytic activity">
    <reaction evidence="14 15">
        <text>a 5'-end (N(7)-methyl 5'-triphosphoguanosine)-ribonucleoside in mRNA + H2O = N(7)-methyl-GMP + a 5'-end diphospho-ribonucleoside in mRNA + 2 H(+)</text>
        <dbReference type="Rhea" id="RHEA:65388"/>
        <dbReference type="Rhea" id="RHEA-COMP:17165"/>
        <dbReference type="Rhea" id="RHEA-COMP:17167"/>
        <dbReference type="ChEBI" id="CHEBI:15377"/>
        <dbReference type="ChEBI" id="CHEBI:15378"/>
        <dbReference type="ChEBI" id="CHEBI:58285"/>
        <dbReference type="ChEBI" id="CHEBI:156461"/>
        <dbReference type="ChEBI" id="CHEBI:167616"/>
        <dbReference type="EC" id="3.6.1.59"/>
    </reaction>
</comment>
<evidence type="ECO:0000256" key="8">
    <source>
        <dbReference type="ARBA" id="ARBA00022553"/>
    </source>
</evidence>
<evidence type="ECO:0000256" key="6">
    <source>
        <dbReference type="ARBA" id="ARBA00015636"/>
    </source>
</evidence>
<dbReference type="CTD" id="6748866"/>
<feature type="binding site" evidence="17">
    <location>
        <position position="162"/>
    </location>
    <ligand>
        <name>substrate</name>
    </ligand>
</feature>
<dbReference type="GO" id="GO:0008380">
    <property type="term" value="P:RNA splicing"/>
    <property type="evidence" value="ECO:0007669"/>
    <property type="project" value="UniProtKB-KW"/>
</dbReference>
<dbReference type="InterPro" id="IPR008594">
    <property type="entry name" value="DcpS/DCS2"/>
</dbReference>
<dbReference type="Pfam" id="PF05652">
    <property type="entry name" value="DcpS"/>
    <property type="match status" value="1"/>
</dbReference>
<evidence type="ECO:0000256" key="17">
    <source>
        <dbReference type="PIRSR" id="PIRSR028973-2"/>
    </source>
</evidence>
<protein>
    <recommendedName>
        <fullName evidence="6 15">m7GpppX diphosphatase</fullName>
        <ecNumber evidence="5 15">3.6.1.59</ecNumber>
    </recommendedName>
</protein>
<dbReference type="OrthoDB" id="10264956at2759"/>
<evidence type="ECO:0000256" key="1">
    <source>
        <dbReference type="ARBA" id="ARBA00004123"/>
    </source>
</evidence>
<sequence>MPLVNLKDIQISRILAENPASKSINILAKFKDRDGDVILLISKPPFTKDLMQNIISEDTLAQVQLENDIYSQYSLTPKAELNLLKSTVIYPATEKHINKYSDHQFYLLQETPNDYRNITLPFIEKNAFSAQWVERILKHESESENIIFEDPDRDTGFILLPDLKWDKKQLSDLYLVAICHRHGLRSLRDLTSSDLPLLRNIRNQGIAAIKEKYGVNQSQLRIYIHYQPSYYHFHVHFTHVKYEAPGSVVGRAHLLEDVIENLELFPNFYSQKTLSFVIQECDALLAEYRKCGRLT</sequence>
<evidence type="ECO:0000256" key="10">
    <source>
        <dbReference type="ARBA" id="ARBA00022801"/>
    </source>
</evidence>
<dbReference type="RefSeq" id="XP_002108456.1">
    <property type="nucleotide sequence ID" value="XM_002108420.1"/>
</dbReference>
<evidence type="ECO:0000256" key="7">
    <source>
        <dbReference type="ARBA" id="ARBA00022490"/>
    </source>
</evidence>
<evidence type="ECO:0000313" key="19">
    <source>
        <dbReference type="Proteomes" id="UP000009022"/>
    </source>
</evidence>
<keyword evidence="19" id="KW-1185">Reference proteome</keyword>
<dbReference type="InParanoid" id="B3RIU5"/>
<dbReference type="Pfam" id="PF11969">
    <property type="entry name" value="DcpS_C"/>
    <property type="match status" value="1"/>
</dbReference>
<dbReference type="FunFam" id="3.30.200.40:FF:000001">
    <property type="entry name" value="m7GpppX diphosphatase"/>
    <property type="match status" value="1"/>
</dbReference>
<comment type="subunit">
    <text evidence="4">Homodimer. Associates with components of the exosome multienzyme ribonuclease complex, such as EXOSC3 and EXOSC4. Interacts with NDOR1.</text>
</comment>
<name>B3RIU5_TRIAD</name>
<reference evidence="18 19" key="1">
    <citation type="journal article" date="2008" name="Nature">
        <title>The Trichoplax genome and the nature of placozoans.</title>
        <authorList>
            <person name="Srivastava M."/>
            <person name="Begovic E."/>
            <person name="Chapman J."/>
            <person name="Putnam N.H."/>
            <person name="Hellsten U."/>
            <person name="Kawashima T."/>
            <person name="Kuo A."/>
            <person name="Mitros T."/>
            <person name="Salamov A."/>
            <person name="Carpenter M.L."/>
            <person name="Signorovitch A.Y."/>
            <person name="Moreno M.A."/>
            <person name="Kamm K."/>
            <person name="Grimwood J."/>
            <person name="Schmutz J."/>
            <person name="Shapiro H."/>
            <person name="Grigoriev I.V."/>
            <person name="Buss L.W."/>
            <person name="Schierwater B."/>
            <person name="Dellaporta S.L."/>
            <person name="Rokhsar D.S."/>
        </authorList>
    </citation>
    <scope>NUCLEOTIDE SEQUENCE [LARGE SCALE GENOMIC DNA]</scope>
    <source>
        <strain evidence="18 19">Grell-BS-1999</strain>
    </source>
</reference>
<dbReference type="PhylomeDB" id="B3RIU5"/>
<dbReference type="EMBL" id="DS985241">
    <property type="protein sequence ID" value="EDV29254.1"/>
    <property type="molecule type" value="Genomic_DNA"/>
</dbReference>
<evidence type="ECO:0000256" key="2">
    <source>
        <dbReference type="ARBA" id="ARBA00004496"/>
    </source>
</evidence>
<evidence type="ECO:0000256" key="14">
    <source>
        <dbReference type="ARBA" id="ARBA00048222"/>
    </source>
</evidence>
<dbReference type="GO" id="GO:0140932">
    <property type="term" value="F:5'-(N(7)-methyl 5'-triphosphoguanosine)-[mRNA] diphosphatase activity"/>
    <property type="evidence" value="ECO:0007669"/>
    <property type="project" value="UniProtKB-EC"/>
</dbReference>
<gene>
    <name evidence="18" type="ORF">TRIADDRAFT_18652</name>
</gene>
<evidence type="ECO:0000256" key="16">
    <source>
        <dbReference type="PIRSR" id="PIRSR028973-1"/>
    </source>
</evidence>
<dbReference type="GeneID" id="6748866"/>
<evidence type="ECO:0000256" key="5">
    <source>
        <dbReference type="ARBA" id="ARBA00012520"/>
    </source>
</evidence>
<dbReference type="STRING" id="10228.B3RIU5"/>
<keyword evidence="13 15" id="KW-0539">Nucleus</keyword>
<dbReference type="PANTHER" id="PTHR12978">
    <property type="entry name" value="HISTIDINE TRIAD HIT PROTEIN MEMBER"/>
    <property type="match status" value="1"/>
</dbReference>
<keyword evidence="12" id="KW-0508">mRNA splicing</keyword>
<dbReference type="SUPFAM" id="SSF54197">
    <property type="entry name" value="HIT-like"/>
    <property type="match status" value="1"/>
</dbReference>
<dbReference type="OMA" id="HVHINPI"/>
<dbReference type="GO" id="GO:0005634">
    <property type="term" value="C:nucleus"/>
    <property type="evidence" value="ECO:0000318"/>
    <property type="project" value="GO_Central"/>
</dbReference>
<evidence type="ECO:0000256" key="15">
    <source>
        <dbReference type="PIRNR" id="PIRNR028973"/>
    </source>
</evidence>
<dbReference type="PIRSF" id="PIRSF028973">
    <property type="entry name" value="Scavenger_mRNA_decap_enz"/>
    <property type="match status" value="1"/>
</dbReference>
<feature type="binding site" evidence="17">
    <location>
        <begin position="225"/>
        <end position="236"/>
    </location>
    <ligand>
        <name>substrate</name>
    </ligand>
</feature>
<feature type="binding site" evidence="17">
    <location>
        <position position="132"/>
    </location>
    <ligand>
        <name>substrate</name>
    </ligand>
</feature>
<dbReference type="FunCoup" id="B3RIU5">
    <property type="interactions" value="1568"/>
</dbReference>
<dbReference type="GO" id="GO:0000290">
    <property type="term" value="P:deadenylation-dependent decapping of nuclear-transcribed mRNA"/>
    <property type="evidence" value="ECO:0000318"/>
    <property type="project" value="GO_Central"/>
</dbReference>
<dbReference type="KEGG" id="tad:TRIADDRAFT_18652"/>
<keyword evidence="8" id="KW-0597">Phosphoprotein</keyword>
<evidence type="ECO:0000256" key="12">
    <source>
        <dbReference type="ARBA" id="ARBA00023187"/>
    </source>
</evidence>
<dbReference type="GO" id="GO:0006397">
    <property type="term" value="P:mRNA processing"/>
    <property type="evidence" value="ECO:0007669"/>
    <property type="project" value="UniProtKB-KW"/>
</dbReference>
<dbReference type="eggNOG" id="KOG3969">
    <property type="taxonomic scope" value="Eukaryota"/>
</dbReference>
<dbReference type="AlphaFoldDB" id="B3RIU5"/>
<feature type="binding site" evidence="17">
    <location>
        <position position="164"/>
    </location>
    <ligand>
        <name>substrate</name>
    </ligand>
</feature>